<feature type="repeat" description="ANK" evidence="1">
    <location>
        <begin position="67"/>
        <end position="93"/>
    </location>
</feature>
<name>A0A0K2U5L5_LEPSM</name>
<dbReference type="EMBL" id="HACA01015635">
    <property type="protein sequence ID" value="CDW32996.1"/>
    <property type="molecule type" value="Transcribed_RNA"/>
</dbReference>
<feature type="non-terminal residue" evidence="2">
    <location>
        <position position="1"/>
    </location>
</feature>
<protein>
    <submittedName>
        <fullName evidence="2">Uncharacterized protein</fullName>
    </submittedName>
</protein>
<dbReference type="OrthoDB" id="19014at2759"/>
<sequence>IKNPRLFSLPTEEFRSYFQGFNRNSSLQNILRYSVLSDNTSLFRAIIRAFPNINCKISMDGYSNLAHNAAYHGNLEILKYLIRIGATINENGTVNNNVNGTASEIALEMNHLECYSVLQMESAKYNDYTYSLFNDINHDMGETHKMNIRLNAPISDTLTEDHKILNDAVQLLDKLKLKLLQLCKAENLRIEDLPRLKLTIQSYRTFASMIEFGKRNKHRRIAQLYMIGNGIEEMFEFDEDYF</sequence>
<dbReference type="InterPro" id="IPR002110">
    <property type="entry name" value="Ankyrin_rpt"/>
</dbReference>
<dbReference type="PROSITE" id="PS50088">
    <property type="entry name" value="ANK_REPEAT"/>
    <property type="match status" value="1"/>
</dbReference>
<evidence type="ECO:0000256" key="1">
    <source>
        <dbReference type="PROSITE-ProRule" id="PRU00023"/>
    </source>
</evidence>
<dbReference type="Pfam" id="PF12796">
    <property type="entry name" value="Ank_2"/>
    <property type="match status" value="1"/>
</dbReference>
<keyword evidence="1" id="KW-0040">ANK repeat</keyword>
<organism evidence="2">
    <name type="scientific">Lepeophtheirus salmonis</name>
    <name type="common">Salmon louse</name>
    <name type="synonym">Caligus salmonis</name>
    <dbReference type="NCBI Taxonomy" id="72036"/>
    <lineage>
        <taxon>Eukaryota</taxon>
        <taxon>Metazoa</taxon>
        <taxon>Ecdysozoa</taxon>
        <taxon>Arthropoda</taxon>
        <taxon>Crustacea</taxon>
        <taxon>Multicrustacea</taxon>
        <taxon>Hexanauplia</taxon>
        <taxon>Copepoda</taxon>
        <taxon>Siphonostomatoida</taxon>
        <taxon>Caligidae</taxon>
        <taxon>Lepeophtheirus</taxon>
    </lineage>
</organism>
<accession>A0A0K2U5L5</accession>
<dbReference type="AlphaFoldDB" id="A0A0K2U5L5"/>
<dbReference type="SMART" id="SM00248">
    <property type="entry name" value="ANK"/>
    <property type="match status" value="2"/>
</dbReference>
<dbReference type="SUPFAM" id="SSF48403">
    <property type="entry name" value="Ankyrin repeat"/>
    <property type="match status" value="1"/>
</dbReference>
<dbReference type="InterPro" id="IPR036770">
    <property type="entry name" value="Ankyrin_rpt-contain_sf"/>
</dbReference>
<reference evidence="2" key="1">
    <citation type="submission" date="2014-05" db="EMBL/GenBank/DDBJ databases">
        <authorList>
            <person name="Chronopoulou M."/>
        </authorList>
    </citation>
    <scope>NUCLEOTIDE SEQUENCE</scope>
    <source>
        <tissue evidence="2">Whole organism</tissue>
    </source>
</reference>
<proteinExistence type="predicted"/>
<dbReference type="Gene3D" id="1.25.40.20">
    <property type="entry name" value="Ankyrin repeat-containing domain"/>
    <property type="match status" value="1"/>
</dbReference>
<evidence type="ECO:0000313" key="2">
    <source>
        <dbReference type="EMBL" id="CDW32996.1"/>
    </source>
</evidence>